<name>A0A7U9XV46_9MOLU</name>
<organism evidence="2 3">
    <name type="scientific">Mariniplasma anaerobium</name>
    <dbReference type="NCBI Taxonomy" id="2735436"/>
    <lineage>
        <taxon>Bacteria</taxon>
        <taxon>Bacillati</taxon>
        <taxon>Mycoplasmatota</taxon>
        <taxon>Mollicutes</taxon>
        <taxon>Acholeplasmatales</taxon>
        <taxon>Acholeplasmataceae</taxon>
        <taxon>Mariniplasma</taxon>
    </lineage>
</organism>
<dbReference type="Proteomes" id="UP000620133">
    <property type="component" value="Chromosome"/>
</dbReference>
<dbReference type="KEGG" id="manr:MPAN_007920"/>
<dbReference type="EMBL" id="AP024412">
    <property type="protein sequence ID" value="BCR35899.1"/>
    <property type="molecule type" value="Genomic_DNA"/>
</dbReference>
<dbReference type="InterPro" id="IPR025164">
    <property type="entry name" value="Toastrack_DUF4097"/>
</dbReference>
<feature type="domain" description="DUF4097" evidence="1">
    <location>
        <begin position="91"/>
        <end position="241"/>
    </location>
</feature>
<gene>
    <name evidence="2" type="ORF">MPAN_007920</name>
</gene>
<dbReference type="RefSeq" id="WP_176238730.1">
    <property type="nucleotide sequence ID" value="NZ_AP024412.1"/>
</dbReference>
<evidence type="ECO:0000259" key="1">
    <source>
        <dbReference type="Pfam" id="PF13349"/>
    </source>
</evidence>
<evidence type="ECO:0000313" key="2">
    <source>
        <dbReference type="EMBL" id="BCR35899.1"/>
    </source>
</evidence>
<dbReference type="Pfam" id="PF13349">
    <property type="entry name" value="DUF4097"/>
    <property type="match status" value="1"/>
</dbReference>
<protein>
    <recommendedName>
        <fullName evidence="1">DUF4097 domain-containing protein</fullName>
    </recommendedName>
</protein>
<dbReference type="AlphaFoldDB" id="A0A7U9XV46"/>
<reference evidence="2" key="1">
    <citation type="submission" date="2021-01" db="EMBL/GenBank/DDBJ databases">
        <title>Draft genome sequence of Acholeplasmataceae bacterium strain Mahy22.</title>
        <authorList>
            <person name="Watanabe M."/>
            <person name="Kojima H."/>
            <person name="Fukui M."/>
        </authorList>
    </citation>
    <scope>NUCLEOTIDE SEQUENCE</scope>
    <source>
        <strain evidence="2">Mahy22</strain>
    </source>
</reference>
<sequence length="317" mass="35530">MKKFLEDLKKELELKGMSKKEIEDIINDHEEMISQAIDDGVSEEDLNSRFGSPKVLADELAFDEKSEPNEKEAKKTLAKKMSFKLNGKPIDIVIDLVVDDVSIELSDDQEIHVLSKKEIKEDKYEVSFNDNELRIVAKNKNKSSFFSSSSSNDFKIFIPEKALIDTIMCNMVNGDLEVNDLTSNSLKLSGVNGDLELEKLITKKAKLNIVNGDIVLKSFNADQLIVSLVSGDMEIKHAEIEHDLILNTVSGDFQIRNTTCDTLELHTVSGDIDGEELYPNRVKLQSVSGDINIENKEKKDIEIVSKSTISGHINIEI</sequence>
<proteinExistence type="predicted"/>
<accession>A0A7U9XV46</accession>
<keyword evidence="3" id="KW-1185">Reference proteome</keyword>
<dbReference type="Pfam" id="PF22564">
    <property type="entry name" value="HAAS"/>
    <property type="match status" value="1"/>
</dbReference>
<evidence type="ECO:0000313" key="3">
    <source>
        <dbReference type="Proteomes" id="UP000620133"/>
    </source>
</evidence>